<keyword evidence="2" id="KW-0143">Chaperone</keyword>
<dbReference type="InterPro" id="IPR037196">
    <property type="entry name" value="HSP90_C"/>
</dbReference>
<dbReference type="InterPro" id="IPR001404">
    <property type="entry name" value="Hsp90_fam"/>
</dbReference>
<dbReference type="SUPFAM" id="SSF54211">
    <property type="entry name" value="Ribosomal protein S5 domain 2-like"/>
    <property type="match status" value="1"/>
</dbReference>
<accession>K1SSL1</accession>
<sequence length="191" mass="21968">FKNLDDKYLTFKECLEENKDKHENTIFYTNDPVQQSQYVNMFKAEGIDAVVLKDAIDQPFISQLEQKNENVKFVRIDADLNDSFTEEISEDELKDATEKLTETFKKALNRDKLDVKVQKIKDEKVSSMITVSEESRRMQDMMKMYGMSGMDPAMFGGSGETLVLNANNALVKYILANPEGENTDIMCKQLY</sequence>
<comment type="caution">
    <text evidence="3">The sequence shown here is derived from an EMBL/GenBank/DDBJ whole genome shotgun (WGS) entry which is preliminary data.</text>
</comment>
<dbReference type="Pfam" id="PF00183">
    <property type="entry name" value="HSP90"/>
    <property type="match status" value="1"/>
</dbReference>
<dbReference type="EMBL" id="AJWZ01006173">
    <property type="protein sequence ID" value="EKC60533.1"/>
    <property type="molecule type" value="Genomic_DNA"/>
</dbReference>
<evidence type="ECO:0000256" key="2">
    <source>
        <dbReference type="ARBA" id="ARBA00023186"/>
    </source>
</evidence>
<comment type="similarity">
    <text evidence="1">Belongs to the heat shock protein 90 family.</text>
</comment>
<dbReference type="GO" id="GO:0005524">
    <property type="term" value="F:ATP binding"/>
    <property type="evidence" value="ECO:0007669"/>
    <property type="project" value="InterPro"/>
</dbReference>
<evidence type="ECO:0000256" key="1">
    <source>
        <dbReference type="ARBA" id="ARBA00008239"/>
    </source>
</evidence>
<evidence type="ECO:0000313" key="3">
    <source>
        <dbReference type="EMBL" id="EKC60533.1"/>
    </source>
</evidence>
<gene>
    <name evidence="3" type="ORF">OBE_08926</name>
</gene>
<keyword evidence="3" id="KW-0346">Stress response</keyword>
<dbReference type="GO" id="GO:0016887">
    <property type="term" value="F:ATP hydrolysis activity"/>
    <property type="evidence" value="ECO:0007669"/>
    <property type="project" value="InterPro"/>
</dbReference>
<dbReference type="Gene3D" id="3.40.50.11260">
    <property type="match status" value="1"/>
</dbReference>
<dbReference type="InterPro" id="IPR020568">
    <property type="entry name" value="Ribosomal_Su5_D2-typ_SF"/>
</dbReference>
<dbReference type="GO" id="GO:0051082">
    <property type="term" value="F:unfolded protein binding"/>
    <property type="evidence" value="ECO:0007669"/>
    <property type="project" value="InterPro"/>
</dbReference>
<dbReference type="Gene3D" id="1.20.120.790">
    <property type="entry name" value="Heat shock protein 90, C-terminal domain"/>
    <property type="match status" value="1"/>
</dbReference>
<feature type="non-terminal residue" evidence="3">
    <location>
        <position position="1"/>
    </location>
</feature>
<organism evidence="3">
    <name type="scientific">human gut metagenome</name>
    <dbReference type="NCBI Taxonomy" id="408170"/>
    <lineage>
        <taxon>unclassified sequences</taxon>
        <taxon>metagenomes</taxon>
        <taxon>organismal metagenomes</taxon>
    </lineage>
</organism>
<dbReference type="GO" id="GO:0140662">
    <property type="term" value="F:ATP-dependent protein folding chaperone"/>
    <property type="evidence" value="ECO:0007669"/>
    <property type="project" value="InterPro"/>
</dbReference>
<protein>
    <submittedName>
        <fullName evidence="3">Heat shock protein 90</fullName>
    </submittedName>
</protein>
<reference evidence="3" key="1">
    <citation type="journal article" date="2013" name="Environ. Microbiol.">
        <title>Microbiota from the distal guts of lean and obese adolescents exhibit partial functional redundancy besides clear differences in community structure.</title>
        <authorList>
            <person name="Ferrer M."/>
            <person name="Ruiz A."/>
            <person name="Lanza F."/>
            <person name="Haange S.B."/>
            <person name="Oberbach A."/>
            <person name="Till H."/>
            <person name="Bargiela R."/>
            <person name="Campoy C."/>
            <person name="Segura M.T."/>
            <person name="Richter M."/>
            <person name="von Bergen M."/>
            <person name="Seifert J."/>
            <person name="Suarez A."/>
        </authorList>
    </citation>
    <scope>NUCLEOTIDE SEQUENCE</scope>
</reference>
<dbReference type="AlphaFoldDB" id="K1SSL1"/>
<proteinExistence type="inferred from homology"/>
<feature type="non-terminal residue" evidence="3">
    <location>
        <position position="191"/>
    </location>
</feature>
<name>K1SSL1_9ZZZZ</name>